<comment type="caution">
    <text evidence="2">The sequence shown here is derived from an EMBL/GenBank/DDBJ whole genome shotgun (WGS) entry which is preliminary data.</text>
</comment>
<dbReference type="Proteomes" id="UP000265862">
    <property type="component" value="Unassembled WGS sequence"/>
</dbReference>
<keyword evidence="1" id="KW-0812">Transmembrane</keyword>
<proteinExistence type="predicted"/>
<reference evidence="2 3" key="1">
    <citation type="submission" date="2018-07" db="EMBL/GenBank/DDBJ databases">
        <title>Genome sequences of six Lactobacillus spp. isolated from bumble bee guts.</title>
        <authorList>
            <person name="Motta E.V.S."/>
            <person name="Moran N.A."/>
        </authorList>
    </citation>
    <scope>NUCLEOTIDE SEQUENCE [LARGE SCALE GENOMIC DNA]</scope>
    <source>
        <strain evidence="2 3">OCC3</strain>
    </source>
</reference>
<keyword evidence="1" id="KW-0472">Membrane</keyword>
<gene>
    <name evidence="2" type="ORF">DS835_07075</name>
</gene>
<evidence type="ECO:0000313" key="3">
    <source>
        <dbReference type="Proteomes" id="UP000265862"/>
    </source>
</evidence>
<name>A0A396SNX5_9LACO</name>
<dbReference type="EMBL" id="QOCV01000011">
    <property type="protein sequence ID" value="RHW53698.1"/>
    <property type="molecule type" value="Genomic_DNA"/>
</dbReference>
<keyword evidence="1" id="KW-1133">Transmembrane helix</keyword>
<accession>A0A396SNX5</accession>
<sequence>MEVTNDWQSKFEKRASNTKAWGVFLVVAVIAYFIWQSKIALFATLCSAFFFIENIVVAYYSYRKKESEND</sequence>
<dbReference type="RefSeq" id="WP_118898219.1">
    <property type="nucleotide sequence ID" value="NZ_QOCV01000011.1"/>
</dbReference>
<evidence type="ECO:0000256" key="1">
    <source>
        <dbReference type="SAM" id="Phobius"/>
    </source>
</evidence>
<dbReference type="AlphaFoldDB" id="A0A396SNX5"/>
<feature type="transmembrane region" description="Helical" evidence="1">
    <location>
        <begin position="20"/>
        <end position="35"/>
    </location>
</feature>
<organism evidence="2 3">
    <name type="scientific">Lactobacillus bombicola</name>
    <dbReference type="NCBI Taxonomy" id="1505723"/>
    <lineage>
        <taxon>Bacteria</taxon>
        <taxon>Bacillati</taxon>
        <taxon>Bacillota</taxon>
        <taxon>Bacilli</taxon>
        <taxon>Lactobacillales</taxon>
        <taxon>Lactobacillaceae</taxon>
        <taxon>Lactobacillus</taxon>
    </lineage>
</organism>
<evidence type="ECO:0000313" key="2">
    <source>
        <dbReference type="EMBL" id="RHW53698.1"/>
    </source>
</evidence>
<feature type="transmembrane region" description="Helical" evidence="1">
    <location>
        <begin position="41"/>
        <end position="62"/>
    </location>
</feature>
<protein>
    <submittedName>
        <fullName evidence="2">Uncharacterized protein</fullName>
    </submittedName>
</protein>